<dbReference type="EMBL" id="PYYB01000001">
    <property type="protein sequence ID" value="PTL60468.1"/>
    <property type="molecule type" value="Genomic_DNA"/>
</dbReference>
<feature type="region of interest" description="Disordered" evidence="1">
    <location>
        <begin position="1"/>
        <end position="21"/>
    </location>
</feature>
<evidence type="ECO:0000313" key="4">
    <source>
        <dbReference type="Proteomes" id="UP000240739"/>
    </source>
</evidence>
<dbReference type="AlphaFoldDB" id="A0A2T4UMM2"/>
<dbReference type="OrthoDB" id="5242508at2"/>
<organism evidence="3 4">
    <name type="scientific">Paraconexibacter algicola</name>
    <dbReference type="NCBI Taxonomy" id="2133960"/>
    <lineage>
        <taxon>Bacteria</taxon>
        <taxon>Bacillati</taxon>
        <taxon>Actinomycetota</taxon>
        <taxon>Thermoleophilia</taxon>
        <taxon>Solirubrobacterales</taxon>
        <taxon>Paraconexibacteraceae</taxon>
        <taxon>Paraconexibacter</taxon>
    </lineage>
</organism>
<dbReference type="InterPro" id="IPR029787">
    <property type="entry name" value="Nucleotide_cyclase"/>
</dbReference>
<dbReference type="RefSeq" id="WP_107569118.1">
    <property type="nucleotide sequence ID" value="NZ_PYYB01000001.1"/>
</dbReference>
<keyword evidence="4" id="KW-1185">Reference proteome</keyword>
<dbReference type="SUPFAM" id="SSF55073">
    <property type="entry name" value="Nucleotide cyclase"/>
    <property type="match status" value="1"/>
</dbReference>
<feature type="domain" description="GGDEF" evidence="2">
    <location>
        <begin position="203"/>
        <end position="329"/>
    </location>
</feature>
<name>A0A2T4UMM2_9ACTN</name>
<dbReference type="Pfam" id="PF00990">
    <property type="entry name" value="GGDEF"/>
    <property type="match status" value="1"/>
</dbReference>
<evidence type="ECO:0000259" key="2">
    <source>
        <dbReference type="PROSITE" id="PS50887"/>
    </source>
</evidence>
<evidence type="ECO:0000256" key="1">
    <source>
        <dbReference type="SAM" id="MobiDB-lite"/>
    </source>
</evidence>
<gene>
    <name evidence="3" type="ORF">C7Y72_12870</name>
</gene>
<comment type="caution">
    <text evidence="3">The sequence shown here is derived from an EMBL/GenBank/DDBJ whole genome shotgun (WGS) entry which is preliminary data.</text>
</comment>
<dbReference type="InterPro" id="IPR000160">
    <property type="entry name" value="GGDEF_dom"/>
</dbReference>
<dbReference type="Proteomes" id="UP000240739">
    <property type="component" value="Unassembled WGS sequence"/>
</dbReference>
<dbReference type="SMART" id="SM00267">
    <property type="entry name" value="GGDEF"/>
    <property type="match status" value="1"/>
</dbReference>
<dbReference type="Gene3D" id="3.30.70.270">
    <property type="match status" value="1"/>
</dbReference>
<protein>
    <recommendedName>
        <fullName evidence="2">GGDEF domain-containing protein</fullName>
    </recommendedName>
</protein>
<dbReference type="InterPro" id="IPR043128">
    <property type="entry name" value="Rev_trsase/Diguanyl_cyclase"/>
</dbReference>
<sequence>MRDADASTRRRPRPVPEAPVAPYARGTGLAKAWLLALVQALPLQDAGRVPAATLGDEAPALCRAICAAVTGDEGLRRLDLAGADAGLAARVPAMTGARTPAALHEAVDVLREVVLGALLGELRSPSGAEVAALAERVAHVTAVVTAGALEALEAPVAPTQEAEDPVAAAPPEGVVSLQDVRGARSSWRAAVERRLEHHVRDRRPFTLLLLELDDLHVLLAAHEADELVGVIHELERTVQARLSPGDQLVREEPGRYWVLLGEPDEAAAREIARELAAAIRVGAVLQGAGLTVSVGVAACPRDGTAVDALAERADEGVFLARAAGLPVTG</sequence>
<dbReference type="PROSITE" id="PS50887">
    <property type="entry name" value="GGDEF"/>
    <property type="match status" value="1"/>
</dbReference>
<accession>A0A2T4UMM2</accession>
<evidence type="ECO:0000313" key="3">
    <source>
        <dbReference type="EMBL" id="PTL60468.1"/>
    </source>
</evidence>
<reference evidence="3 4" key="1">
    <citation type="submission" date="2018-03" db="EMBL/GenBank/DDBJ databases">
        <title>Aquarubrobacter algicola gen. nov., sp. nov., a novel actinobacterium isolated from shallow eutrophic lake during the end of cyanobacterial harmful algal blooms.</title>
        <authorList>
            <person name="Chun S.J."/>
        </authorList>
    </citation>
    <scope>NUCLEOTIDE SEQUENCE [LARGE SCALE GENOMIC DNA]</scope>
    <source>
        <strain evidence="3 4">Seoho-28</strain>
    </source>
</reference>
<proteinExistence type="predicted"/>